<keyword evidence="7" id="KW-1185">Reference proteome</keyword>
<comment type="subcellular location">
    <subcellularLocation>
        <location evidence="1">Membrane</location>
        <topology evidence="1">Multi-pass membrane protein</topology>
    </subcellularLocation>
</comment>
<dbReference type="PANTHER" id="PTHR10671">
    <property type="entry name" value="EPITHELIAL MEMBRANE PROTEIN-RELATED"/>
    <property type="match status" value="1"/>
</dbReference>
<evidence type="ECO:0000313" key="6">
    <source>
        <dbReference type="EMBL" id="CAB3409915.1"/>
    </source>
</evidence>
<dbReference type="InterPro" id="IPR050579">
    <property type="entry name" value="PMP-22/EMP/MP20-like"/>
</dbReference>
<dbReference type="GO" id="GO:0005886">
    <property type="term" value="C:plasma membrane"/>
    <property type="evidence" value="ECO:0007669"/>
    <property type="project" value="TreeGrafter"/>
</dbReference>
<evidence type="ECO:0000256" key="4">
    <source>
        <dbReference type="ARBA" id="ARBA00023136"/>
    </source>
</evidence>
<sequence>MVARGRVCCLSLSTALALLSCALLLVSLLSASFRYFDESGARRSYGLIRFCYSPPSNERAVEDDSNSKICHLRTYINSAYCVSDISSSHKSTRNCFGEFELATIILMSASMACCLLAFFFSICTIFTSFGALAHSVILIAATICSVSGFFAYTFFYELKENQYETIKGYQFQLHYGWAYYIFGFAGFLQFVAVGCSLFGSAMVLVHKNKKRQSKVQSTSL</sequence>
<evidence type="ECO:0000256" key="3">
    <source>
        <dbReference type="ARBA" id="ARBA00022989"/>
    </source>
</evidence>
<feature type="transmembrane region" description="Helical" evidence="5">
    <location>
        <begin position="176"/>
        <end position="205"/>
    </location>
</feature>
<evidence type="ECO:0000313" key="7">
    <source>
        <dbReference type="Proteomes" id="UP000494206"/>
    </source>
</evidence>
<organism evidence="6 7">
    <name type="scientific">Caenorhabditis bovis</name>
    <dbReference type="NCBI Taxonomy" id="2654633"/>
    <lineage>
        <taxon>Eukaryota</taxon>
        <taxon>Metazoa</taxon>
        <taxon>Ecdysozoa</taxon>
        <taxon>Nematoda</taxon>
        <taxon>Chromadorea</taxon>
        <taxon>Rhabditida</taxon>
        <taxon>Rhabditina</taxon>
        <taxon>Rhabditomorpha</taxon>
        <taxon>Rhabditoidea</taxon>
        <taxon>Rhabditidae</taxon>
        <taxon>Peloderinae</taxon>
        <taxon>Caenorhabditis</taxon>
    </lineage>
</organism>
<dbReference type="Gene3D" id="1.20.140.150">
    <property type="match status" value="1"/>
</dbReference>
<dbReference type="OrthoDB" id="5803795at2759"/>
<keyword evidence="2 5" id="KW-0812">Transmembrane</keyword>
<accession>A0A8S1FBX4</accession>
<dbReference type="PROSITE" id="PS51257">
    <property type="entry name" value="PROKAR_LIPOPROTEIN"/>
    <property type="match status" value="1"/>
</dbReference>
<keyword evidence="4 5" id="KW-0472">Membrane</keyword>
<protein>
    <submittedName>
        <fullName evidence="6">Uncharacterized protein</fullName>
    </submittedName>
</protein>
<feature type="transmembrane region" description="Helical" evidence="5">
    <location>
        <begin position="136"/>
        <end position="156"/>
    </location>
</feature>
<dbReference type="PANTHER" id="PTHR10671:SF104">
    <property type="entry name" value="CLAUDIN-LIKE IN CAENORHABDITIS"/>
    <property type="match status" value="1"/>
</dbReference>
<proteinExistence type="predicted"/>
<evidence type="ECO:0000256" key="2">
    <source>
        <dbReference type="ARBA" id="ARBA00022692"/>
    </source>
</evidence>
<dbReference type="EMBL" id="CADEPM010000009">
    <property type="protein sequence ID" value="CAB3409915.1"/>
    <property type="molecule type" value="Genomic_DNA"/>
</dbReference>
<evidence type="ECO:0000256" key="1">
    <source>
        <dbReference type="ARBA" id="ARBA00004141"/>
    </source>
</evidence>
<comment type="caution">
    <text evidence="6">The sequence shown here is derived from an EMBL/GenBank/DDBJ whole genome shotgun (WGS) entry which is preliminary data.</text>
</comment>
<reference evidence="6 7" key="1">
    <citation type="submission" date="2020-04" db="EMBL/GenBank/DDBJ databases">
        <authorList>
            <person name="Laetsch R D."/>
            <person name="Stevens L."/>
            <person name="Kumar S."/>
            <person name="Blaxter L. M."/>
        </authorList>
    </citation>
    <scope>NUCLEOTIDE SEQUENCE [LARGE SCALE GENOMIC DNA]</scope>
</reference>
<feature type="transmembrane region" description="Helical" evidence="5">
    <location>
        <begin position="101"/>
        <end position="129"/>
    </location>
</feature>
<evidence type="ECO:0000256" key="5">
    <source>
        <dbReference type="SAM" id="Phobius"/>
    </source>
</evidence>
<name>A0A8S1FBX4_9PELO</name>
<dbReference type="AlphaFoldDB" id="A0A8S1FBX4"/>
<gene>
    <name evidence="6" type="ORF">CBOVIS_LOCUS11507</name>
</gene>
<dbReference type="Proteomes" id="UP000494206">
    <property type="component" value="Unassembled WGS sequence"/>
</dbReference>
<keyword evidence="3 5" id="KW-1133">Transmembrane helix</keyword>